<accession>A0AA46WU01</accession>
<dbReference type="PANTHER" id="PTHR33993:SF2">
    <property type="entry name" value="VOC DOMAIN-CONTAINING PROTEIN"/>
    <property type="match status" value="1"/>
</dbReference>
<dbReference type="PROSITE" id="PS51819">
    <property type="entry name" value="VOC"/>
    <property type="match status" value="1"/>
</dbReference>
<evidence type="ECO:0000313" key="2">
    <source>
        <dbReference type="EMBL" id="UZF44263.1"/>
    </source>
</evidence>
<organism evidence="2 3">
    <name type="scientific">Rhodococcus rhodochrous</name>
    <dbReference type="NCBI Taxonomy" id="1829"/>
    <lineage>
        <taxon>Bacteria</taxon>
        <taxon>Bacillati</taxon>
        <taxon>Actinomycetota</taxon>
        <taxon>Actinomycetes</taxon>
        <taxon>Mycobacteriales</taxon>
        <taxon>Nocardiaceae</taxon>
        <taxon>Rhodococcus</taxon>
    </lineage>
</organism>
<gene>
    <name evidence="2" type="ORF">KUM34_020740</name>
</gene>
<dbReference type="InterPro" id="IPR004360">
    <property type="entry name" value="Glyas_Fos-R_dOase_dom"/>
</dbReference>
<dbReference type="EMBL" id="CP083974">
    <property type="protein sequence ID" value="UZF44263.1"/>
    <property type="molecule type" value="Genomic_DNA"/>
</dbReference>
<dbReference type="Proteomes" id="UP001162740">
    <property type="component" value="Chromosome"/>
</dbReference>
<dbReference type="Gene3D" id="3.10.180.10">
    <property type="entry name" value="2,3-Dihydroxybiphenyl 1,2-Dioxygenase, domain 1"/>
    <property type="match status" value="1"/>
</dbReference>
<evidence type="ECO:0000313" key="3">
    <source>
        <dbReference type="Proteomes" id="UP001162740"/>
    </source>
</evidence>
<dbReference type="AlphaFoldDB" id="A0AA46WU01"/>
<name>A0AA46WU01_RHORH</name>
<feature type="domain" description="VOC" evidence="1">
    <location>
        <begin position="6"/>
        <end position="129"/>
    </location>
</feature>
<dbReference type="SUPFAM" id="SSF54593">
    <property type="entry name" value="Glyoxalase/Bleomycin resistance protein/Dihydroxybiphenyl dioxygenase"/>
    <property type="match status" value="1"/>
</dbReference>
<reference evidence="2 3" key="1">
    <citation type="journal article" date="2021" name="Front. Microbiol.">
        <title>Bacterial Transformation of Aromatic Monomers in Softwood Black Liquor.</title>
        <authorList>
            <person name="Navas L.E."/>
            <person name="Dexter G."/>
            <person name="Liu J."/>
            <person name="Levy-Booth D."/>
            <person name="Cho M."/>
            <person name="Jang S.K."/>
            <person name="Mansfield S.D."/>
            <person name="Renneckar S."/>
            <person name="Mohn W.W."/>
            <person name="Eltis L.D."/>
        </authorList>
    </citation>
    <scope>NUCLEOTIDE SEQUENCE [LARGE SCALE GENOMIC DNA]</scope>
    <source>
        <strain evidence="2 3">GD02</strain>
    </source>
</reference>
<protein>
    <submittedName>
        <fullName evidence="2">VOC family protein</fullName>
    </submittedName>
</protein>
<sequence length="130" mass="14131">MDTGTRFAFTKIFVEDIQAEADFYAAAFGMKEKNRLTVGRGHDAVEEIILTSGRGDDSSLIVWRYVERPTPPVGESVLGFNVTDIAATVRAVEEAGGTVDTPIEEMPDIGFAVAFVKDPEGHLIEIAQNL</sequence>
<dbReference type="RefSeq" id="WP_120280231.1">
    <property type="nucleotide sequence ID" value="NZ_CP083974.1"/>
</dbReference>
<dbReference type="Pfam" id="PF00903">
    <property type="entry name" value="Glyoxalase"/>
    <property type="match status" value="1"/>
</dbReference>
<dbReference type="PANTHER" id="PTHR33993">
    <property type="entry name" value="GLYOXALASE-RELATED"/>
    <property type="match status" value="1"/>
</dbReference>
<dbReference type="InterPro" id="IPR029068">
    <property type="entry name" value="Glyas_Bleomycin-R_OHBP_Dase"/>
</dbReference>
<dbReference type="InterPro" id="IPR052164">
    <property type="entry name" value="Anthracycline_SecMetBiosynth"/>
</dbReference>
<proteinExistence type="predicted"/>
<evidence type="ECO:0000259" key="1">
    <source>
        <dbReference type="PROSITE" id="PS51819"/>
    </source>
</evidence>
<dbReference type="InterPro" id="IPR037523">
    <property type="entry name" value="VOC_core"/>
</dbReference>